<feature type="transmembrane region" description="Helical" evidence="7">
    <location>
        <begin position="70"/>
        <end position="90"/>
    </location>
</feature>
<keyword evidence="3 7" id="KW-0812">Transmembrane</keyword>
<comment type="caution">
    <text evidence="8">The sequence shown here is derived from an EMBL/GenBank/DDBJ whole genome shotgun (WGS) entry which is preliminary data.</text>
</comment>
<feature type="transmembrane region" description="Helical" evidence="7">
    <location>
        <begin position="309"/>
        <end position="329"/>
    </location>
</feature>
<evidence type="ECO:0000313" key="8">
    <source>
        <dbReference type="EMBL" id="GKT31731.1"/>
    </source>
</evidence>
<feature type="transmembrane region" description="Helical" evidence="7">
    <location>
        <begin position="350"/>
        <end position="369"/>
    </location>
</feature>
<keyword evidence="5 7" id="KW-0472">Membrane</keyword>
<evidence type="ECO:0000256" key="5">
    <source>
        <dbReference type="ARBA" id="ARBA00023136"/>
    </source>
</evidence>
<protein>
    <submittedName>
        <fullName evidence="8">UAA transporter like protein</fullName>
    </submittedName>
</protein>
<dbReference type="SUPFAM" id="SSF103481">
    <property type="entry name" value="Multidrug resistance efflux transporter EmrE"/>
    <property type="match status" value="1"/>
</dbReference>
<accession>A0ABQ5KIJ0</accession>
<feature type="region of interest" description="Disordered" evidence="6">
    <location>
        <begin position="109"/>
        <end position="130"/>
    </location>
</feature>
<dbReference type="Pfam" id="PF08449">
    <property type="entry name" value="UAA"/>
    <property type="match status" value="1"/>
</dbReference>
<feature type="compositionally biased region" description="Basic and acidic residues" evidence="6">
    <location>
        <begin position="115"/>
        <end position="130"/>
    </location>
</feature>
<feature type="transmembrane region" description="Helical" evidence="7">
    <location>
        <begin position="28"/>
        <end position="50"/>
    </location>
</feature>
<feature type="transmembrane region" description="Helical" evidence="7">
    <location>
        <begin position="271"/>
        <end position="289"/>
    </location>
</feature>
<keyword evidence="2" id="KW-0813">Transport</keyword>
<organism evidence="8 9">
    <name type="scientific">Aduncisulcus paluster</name>
    <dbReference type="NCBI Taxonomy" id="2918883"/>
    <lineage>
        <taxon>Eukaryota</taxon>
        <taxon>Metamonada</taxon>
        <taxon>Carpediemonas-like organisms</taxon>
        <taxon>Aduncisulcus</taxon>
    </lineage>
</organism>
<evidence type="ECO:0000256" key="6">
    <source>
        <dbReference type="SAM" id="MobiDB-lite"/>
    </source>
</evidence>
<evidence type="ECO:0000256" key="3">
    <source>
        <dbReference type="ARBA" id="ARBA00022692"/>
    </source>
</evidence>
<evidence type="ECO:0000313" key="9">
    <source>
        <dbReference type="Proteomes" id="UP001057375"/>
    </source>
</evidence>
<keyword evidence="9" id="KW-1185">Reference proteome</keyword>
<comment type="subcellular location">
    <subcellularLocation>
        <location evidence="1">Membrane</location>
        <topology evidence="1">Multi-pass membrane protein</topology>
    </subcellularLocation>
</comment>
<reference evidence="8" key="1">
    <citation type="submission" date="2022-03" db="EMBL/GenBank/DDBJ databases">
        <title>Draft genome sequence of Aduncisulcus paluster, a free-living microaerophilic Fornicata.</title>
        <authorList>
            <person name="Yuyama I."/>
            <person name="Kume K."/>
            <person name="Tamura T."/>
            <person name="Inagaki Y."/>
            <person name="Hashimoto T."/>
        </authorList>
    </citation>
    <scope>NUCLEOTIDE SEQUENCE</scope>
    <source>
        <strain evidence="8">NY0171</strain>
    </source>
</reference>
<proteinExistence type="predicted"/>
<evidence type="ECO:0000256" key="1">
    <source>
        <dbReference type="ARBA" id="ARBA00004141"/>
    </source>
</evidence>
<dbReference type="EMBL" id="BQXS01009727">
    <property type="protein sequence ID" value="GKT31731.1"/>
    <property type="molecule type" value="Genomic_DNA"/>
</dbReference>
<dbReference type="Proteomes" id="UP001057375">
    <property type="component" value="Unassembled WGS sequence"/>
</dbReference>
<keyword evidence="4 7" id="KW-1133">Transmembrane helix</keyword>
<name>A0ABQ5KIJ0_9EUKA</name>
<evidence type="ECO:0000256" key="4">
    <source>
        <dbReference type="ARBA" id="ARBA00022989"/>
    </source>
</evidence>
<dbReference type="InterPro" id="IPR013657">
    <property type="entry name" value="SCL35B1-4/HUT1"/>
</dbReference>
<sequence length="427" mass="47783">MMNREISNHFFCKVLFTSLRQNMSPNRLIICSAGLLIFGAANTIITQWEYSLSAIGRDGHTVKYMSSKPFTYWNLAMFVGMSLSMFMFIYERVQIKKLRQEKVKREEIVDSSQHLGDDKPVPASKKEKEQNLDDPAPWWVFVPSSVFDLLGTGLGNVGFAMGVSPSIFQLLSGSIIIFTALLSIIFLKKRLKGYEWYAIGIATLGLICVAMTGAFTADDDEQTTGSVGQQILGMVLIVLGQVVYAGQFCVEEHVMANMNASPNQTVGFEGVYGMILTLLIVVPLLWLIPGNDNGHEEDFFESFIMIGNNPFILVPTFAFIVSIVIYNVAGQNVTAITTCVHRTLLEALRSVLVWIISVIMGYTLHNSALGEKLTWWSFLEAAGFILITYGTLVYNQIVKHEGLFNYLVEKEPEDKKSLIESYQEDLH</sequence>
<feature type="transmembrane region" description="Helical" evidence="7">
    <location>
        <begin position="138"/>
        <end position="161"/>
    </location>
</feature>
<evidence type="ECO:0000256" key="7">
    <source>
        <dbReference type="SAM" id="Phobius"/>
    </source>
</evidence>
<dbReference type="PANTHER" id="PTHR13146">
    <property type="match status" value="1"/>
</dbReference>
<feature type="transmembrane region" description="Helical" evidence="7">
    <location>
        <begin position="227"/>
        <end position="250"/>
    </location>
</feature>
<feature type="transmembrane region" description="Helical" evidence="7">
    <location>
        <begin position="194"/>
        <end position="215"/>
    </location>
</feature>
<dbReference type="PANTHER" id="PTHR13146:SF6">
    <property type="entry name" value="THH1_TOM1_TOM3 DOMAIN-CONTAINING PROTEIN"/>
    <property type="match status" value="1"/>
</dbReference>
<evidence type="ECO:0000256" key="2">
    <source>
        <dbReference type="ARBA" id="ARBA00022448"/>
    </source>
</evidence>
<feature type="transmembrane region" description="Helical" evidence="7">
    <location>
        <begin position="167"/>
        <end position="187"/>
    </location>
</feature>
<feature type="transmembrane region" description="Helical" evidence="7">
    <location>
        <begin position="375"/>
        <end position="394"/>
    </location>
</feature>
<gene>
    <name evidence="8" type="ORF">ADUPG1_006098</name>
</gene>
<dbReference type="InterPro" id="IPR037185">
    <property type="entry name" value="EmrE-like"/>
</dbReference>